<dbReference type="InterPro" id="IPR050086">
    <property type="entry name" value="MetN_ABC_transporter-like"/>
</dbReference>
<feature type="domain" description="ABC transporter" evidence="5">
    <location>
        <begin position="10"/>
        <end position="235"/>
    </location>
</feature>
<dbReference type="SMART" id="SM00382">
    <property type="entry name" value="AAA"/>
    <property type="match status" value="1"/>
</dbReference>
<keyword evidence="7" id="KW-1185">Reference proteome</keyword>
<dbReference type="OrthoDB" id="9802264at2"/>
<dbReference type="PATRIC" id="fig|1385369.3.peg.833"/>
<dbReference type="PANTHER" id="PTHR43166">
    <property type="entry name" value="AMINO ACID IMPORT ATP-BINDING PROTEIN"/>
    <property type="match status" value="1"/>
</dbReference>
<evidence type="ECO:0000259" key="5">
    <source>
        <dbReference type="PROSITE" id="PS50893"/>
    </source>
</evidence>
<dbReference type="InterPro" id="IPR003593">
    <property type="entry name" value="AAA+_ATPase"/>
</dbReference>
<keyword evidence="3" id="KW-0547">Nucleotide-binding</keyword>
<dbReference type="Gene3D" id="3.40.50.300">
    <property type="entry name" value="P-loop containing nucleotide triphosphate hydrolases"/>
    <property type="match status" value="1"/>
</dbReference>
<dbReference type="Proteomes" id="UP000019486">
    <property type="component" value="Unassembled WGS sequence"/>
</dbReference>
<dbReference type="STRING" id="1385369.N825_19535"/>
<dbReference type="PROSITE" id="PS50893">
    <property type="entry name" value="ABC_TRANSPORTER_2"/>
    <property type="match status" value="1"/>
</dbReference>
<dbReference type="PROSITE" id="PS00211">
    <property type="entry name" value="ABC_TRANSPORTER_1"/>
    <property type="match status" value="1"/>
</dbReference>
<dbReference type="Pfam" id="PF00005">
    <property type="entry name" value="ABC_tran"/>
    <property type="match status" value="1"/>
</dbReference>
<evidence type="ECO:0000256" key="3">
    <source>
        <dbReference type="ARBA" id="ARBA00022741"/>
    </source>
</evidence>
<keyword evidence="4 6" id="KW-0067">ATP-binding</keyword>
<evidence type="ECO:0000256" key="1">
    <source>
        <dbReference type="ARBA" id="ARBA00005417"/>
    </source>
</evidence>
<reference evidence="6 7" key="1">
    <citation type="submission" date="2013-08" db="EMBL/GenBank/DDBJ databases">
        <title>The genome sequence of Skermanella stibiiresistens.</title>
        <authorList>
            <person name="Zhu W."/>
            <person name="Wang G."/>
        </authorList>
    </citation>
    <scope>NUCLEOTIDE SEQUENCE [LARGE SCALE GENOMIC DNA]</scope>
    <source>
        <strain evidence="6 7">SB22</strain>
    </source>
</reference>
<dbReference type="SUPFAM" id="SSF52540">
    <property type="entry name" value="P-loop containing nucleoside triphosphate hydrolases"/>
    <property type="match status" value="1"/>
</dbReference>
<gene>
    <name evidence="6" type="ORF">N825_19535</name>
</gene>
<protein>
    <submittedName>
        <fullName evidence="6">ABC transporter ATP-binding protein</fullName>
    </submittedName>
</protein>
<name>W9HBL7_9PROT</name>
<accession>W9HBL7</accession>
<organism evidence="6 7">
    <name type="scientific">Skermanella stibiiresistens SB22</name>
    <dbReference type="NCBI Taxonomy" id="1385369"/>
    <lineage>
        <taxon>Bacteria</taxon>
        <taxon>Pseudomonadati</taxon>
        <taxon>Pseudomonadota</taxon>
        <taxon>Alphaproteobacteria</taxon>
        <taxon>Rhodospirillales</taxon>
        <taxon>Azospirillaceae</taxon>
        <taxon>Skermanella</taxon>
    </lineage>
</organism>
<dbReference type="GO" id="GO:0005524">
    <property type="term" value="F:ATP binding"/>
    <property type="evidence" value="ECO:0007669"/>
    <property type="project" value="UniProtKB-KW"/>
</dbReference>
<dbReference type="AlphaFoldDB" id="W9HBL7"/>
<proteinExistence type="inferred from homology"/>
<dbReference type="GO" id="GO:0016887">
    <property type="term" value="F:ATP hydrolysis activity"/>
    <property type="evidence" value="ECO:0007669"/>
    <property type="project" value="InterPro"/>
</dbReference>
<comment type="caution">
    <text evidence="6">The sequence shown here is derived from an EMBL/GenBank/DDBJ whole genome shotgun (WGS) entry which is preliminary data.</text>
</comment>
<dbReference type="InterPro" id="IPR027417">
    <property type="entry name" value="P-loop_NTPase"/>
</dbReference>
<evidence type="ECO:0000313" key="6">
    <source>
        <dbReference type="EMBL" id="EWY42102.1"/>
    </source>
</evidence>
<evidence type="ECO:0000256" key="2">
    <source>
        <dbReference type="ARBA" id="ARBA00022448"/>
    </source>
</evidence>
<keyword evidence="2" id="KW-0813">Transport</keyword>
<dbReference type="InterPro" id="IPR003439">
    <property type="entry name" value="ABC_transporter-like_ATP-bd"/>
</dbReference>
<dbReference type="PANTHER" id="PTHR43166:SF4">
    <property type="entry name" value="PHOSPHONATES IMPORT ATP-BINDING PROTEIN PHNC"/>
    <property type="match status" value="1"/>
</dbReference>
<sequence>MRDDPTSLPLRLKGVRYTVGGSTLIGALDLTLQGHAPTVILGPNGAGKSLTLRLCHGLIHPTGGTVEWLGPGAGGHRRRDAMVFQRPVMLRRSAVGNLIHALALAGVGYRQRRAAARTALGRFGLEAIAERPARVLSGGEQQRLALARAWSLKPEVLFLDEPTANLDPTATRAVETMIGEFVRDGIKIVMTTHDLGQARRLAGEIVFLNRGALIEQTPAPIFFERPRTQEAAAFLRGDLLC</sequence>
<comment type="similarity">
    <text evidence="1">Belongs to the ABC transporter superfamily.</text>
</comment>
<evidence type="ECO:0000256" key="4">
    <source>
        <dbReference type="ARBA" id="ARBA00022840"/>
    </source>
</evidence>
<evidence type="ECO:0000313" key="7">
    <source>
        <dbReference type="Proteomes" id="UP000019486"/>
    </source>
</evidence>
<dbReference type="RefSeq" id="WP_037447824.1">
    <property type="nucleotide sequence ID" value="NZ_AVFL01000002.1"/>
</dbReference>
<dbReference type="InterPro" id="IPR017871">
    <property type="entry name" value="ABC_transporter-like_CS"/>
</dbReference>
<dbReference type="EMBL" id="AVFL01000002">
    <property type="protein sequence ID" value="EWY42102.1"/>
    <property type="molecule type" value="Genomic_DNA"/>
</dbReference>